<gene>
    <name evidence="4" type="ORF">BDFB_010938</name>
</gene>
<evidence type="ECO:0000256" key="1">
    <source>
        <dbReference type="RuleBase" id="RU003822"/>
    </source>
</evidence>
<evidence type="ECO:0000259" key="3">
    <source>
        <dbReference type="Pfam" id="PF01007"/>
    </source>
</evidence>
<dbReference type="GO" id="GO:0034702">
    <property type="term" value="C:monoatomic ion channel complex"/>
    <property type="evidence" value="ECO:0007669"/>
    <property type="project" value="UniProtKB-KW"/>
</dbReference>
<comment type="similarity">
    <text evidence="1">Belongs to the inward rectifier-type potassium channel (TC 1.A.2.1) family.</text>
</comment>
<keyword evidence="1" id="KW-0851">Voltage-gated channel</keyword>
<dbReference type="GO" id="GO:0005242">
    <property type="term" value="F:inward rectifier potassium channel activity"/>
    <property type="evidence" value="ECO:0007669"/>
    <property type="project" value="InterPro"/>
</dbReference>
<dbReference type="OrthoDB" id="273257at2759"/>
<sequence length="160" mass="18586">KSGRRNIYLVKVPNKRITYFRDLGNTLLNIRWRWILIILCLVNVISFYFFGLLWMWLAYISGDFDENVDKFCVVNTKNLTGYILLSMETMLTIGYGYRYPTENCIQGWILPFLQALVSVGIQGVLISAVYVKISKPFTKNTVGLFSRKAVVSLITYLYRI</sequence>
<dbReference type="STRING" id="1661398.A0A482VCG2"/>
<comment type="subcellular location">
    <subcellularLocation>
        <location evidence="1">Membrane</location>
        <topology evidence="1">Multi-pass membrane protein</topology>
    </subcellularLocation>
</comment>
<dbReference type="PRINTS" id="PR01320">
    <property type="entry name" value="KIRCHANNEL"/>
</dbReference>
<dbReference type="PANTHER" id="PTHR11767">
    <property type="entry name" value="INWARD RECTIFIER POTASSIUM CHANNEL"/>
    <property type="match status" value="1"/>
</dbReference>
<feature type="non-terminal residue" evidence="4">
    <location>
        <position position="1"/>
    </location>
</feature>
<keyword evidence="1" id="KW-0633">Potassium transport</keyword>
<dbReference type="EMBL" id="QDEB01114338">
    <property type="protein sequence ID" value="RZB40976.1"/>
    <property type="molecule type" value="Genomic_DNA"/>
</dbReference>
<dbReference type="PANTHER" id="PTHR11767:SF113">
    <property type="entry name" value="INWARDLY RECTIFYING POTASSIUM CHANNEL 2, ISOFORM D"/>
    <property type="match status" value="1"/>
</dbReference>
<evidence type="ECO:0000256" key="2">
    <source>
        <dbReference type="SAM" id="Phobius"/>
    </source>
</evidence>
<keyword evidence="1" id="KW-0630">Potassium</keyword>
<accession>A0A482VCG2</accession>
<evidence type="ECO:0000313" key="5">
    <source>
        <dbReference type="Proteomes" id="UP000292052"/>
    </source>
</evidence>
<dbReference type="InterPro" id="IPR016449">
    <property type="entry name" value="K_chnl_inward-rec_Kir"/>
</dbReference>
<keyword evidence="1" id="KW-0406">Ion transport</keyword>
<keyword evidence="2" id="KW-1133">Transmembrane helix</keyword>
<protein>
    <submittedName>
        <fullName evidence="4">IRK domain containing protein</fullName>
    </submittedName>
</protein>
<keyword evidence="2" id="KW-0472">Membrane</keyword>
<keyword evidence="1" id="KW-0407">Ion channel</keyword>
<feature type="transmembrane region" description="Helical" evidence="2">
    <location>
        <begin position="109"/>
        <end position="131"/>
    </location>
</feature>
<dbReference type="Gene3D" id="1.10.287.70">
    <property type="match status" value="1"/>
</dbReference>
<dbReference type="AlphaFoldDB" id="A0A482VCG2"/>
<proteinExistence type="inferred from homology"/>
<organism evidence="4 5">
    <name type="scientific">Asbolus verrucosus</name>
    <name type="common">Desert ironclad beetle</name>
    <dbReference type="NCBI Taxonomy" id="1661398"/>
    <lineage>
        <taxon>Eukaryota</taxon>
        <taxon>Metazoa</taxon>
        <taxon>Ecdysozoa</taxon>
        <taxon>Arthropoda</taxon>
        <taxon>Hexapoda</taxon>
        <taxon>Insecta</taxon>
        <taxon>Pterygota</taxon>
        <taxon>Neoptera</taxon>
        <taxon>Endopterygota</taxon>
        <taxon>Coleoptera</taxon>
        <taxon>Polyphaga</taxon>
        <taxon>Cucujiformia</taxon>
        <taxon>Tenebrionidae</taxon>
        <taxon>Pimeliinae</taxon>
        <taxon>Asbolus</taxon>
    </lineage>
</organism>
<keyword evidence="1 2" id="KW-0812">Transmembrane</keyword>
<keyword evidence="1" id="KW-0813">Transport</keyword>
<dbReference type="GO" id="GO:0005886">
    <property type="term" value="C:plasma membrane"/>
    <property type="evidence" value="ECO:0007669"/>
    <property type="project" value="TreeGrafter"/>
</dbReference>
<feature type="transmembrane region" description="Helical" evidence="2">
    <location>
        <begin position="34"/>
        <end position="59"/>
    </location>
</feature>
<dbReference type="InterPro" id="IPR040445">
    <property type="entry name" value="Kir_TM"/>
</dbReference>
<name>A0A482VCG2_ASBVE</name>
<dbReference type="GO" id="GO:0034765">
    <property type="term" value="P:regulation of monoatomic ion transmembrane transport"/>
    <property type="evidence" value="ECO:0007669"/>
    <property type="project" value="TreeGrafter"/>
</dbReference>
<feature type="domain" description="Potassium channel inwardly rectifying transmembrane" evidence="3">
    <location>
        <begin position="1"/>
        <end position="136"/>
    </location>
</feature>
<reference evidence="4 5" key="1">
    <citation type="submission" date="2017-03" db="EMBL/GenBank/DDBJ databases">
        <title>Genome of the blue death feigning beetle - Asbolus verrucosus.</title>
        <authorList>
            <person name="Rider S.D."/>
        </authorList>
    </citation>
    <scope>NUCLEOTIDE SEQUENCE [LARGE SCALE GENOMIC DNA]</scope>
    <source>
        <strain evidence="4">Butters</strain>
        <tissue evidence="4">Head and leg muscle</tissue>
    </source>
</reference>
<dbReference type="GO" id="GO:1990573">
    <property type="term" value="P:potassium ion import across plasma membrane"/>
    <property type="evidence" value="ECO:0007669"/>
    <property type="project" value="TreeGrafter"/>
</dbReference>
<dbReference type="SUPFAM" id="SSF81324">
    <property type="entry name" value="Voltage-gated potassium channels"/>
    <property type="match status" value="1"/>
</dbReference>
<dbReference type="Proteomes" id="UP000292052">
    <property type="component" value="Unassembled WGS sequence"/>
</dbReference>
<dbReference type="Pfam" id="PF01007">
    <property type="entry name" value="IRK"/>
    <property type="match status" value="1"/>
</dbReference>
<comment type="caution">
    <text evidence="4">The sequence shown here is derived from an EMBL/GenBank/DDBJ whole genome shotgun (WGS) entry which is preliminary data.</text>
</comment>
<keyword evidence="5" id="KW-1185">Reference proteome</keyword>
<evidence type="ECO:0000313" key="4">
    <source>
        <dbReference type="EMBL" id="RZB40976.1"/>
    </source>
</evidence>